<keyword evidence="7" id="KW-0067">ATP-binding</keyword>
<reference evidence="10" key="1">
    <citation type="submission" date="2013-11" db="EMBL/GenBank/DDBJ databases">
        <title>Genome sequence of the fusiform rust pathogen reveals effectors for host alternation and coevolution with pine.</title>
        <authorList>
            <consortium name="DOE Joint Genome Institute"/>
            <person name="Smith K."/>
            <person name="Pendleton A."/>
            <person name="Kubisiak T."/>
            <person name="Anderson C."/>
            <person name="Salamov A."/>
            <person name="Aerts A."/>
            <person name="Riley R."/>
            <person name="Clum A."/>
            <person name="Lindquist E."/>
            <person name="Ence D."/>
            <person name="Campbell M."/>
            <person name="Kronenberg Z."/>
            <person name="Feau N."/>
            <person name="Dhillon B."/>
            <person name="Hamelin R."/>
            <person name="Burleigh J."/>
            <person name="Smith J."/>
            <person name="Yandell M."/>
            <person name="Nelson C."/>
            <person name="Grigoriev I."/>
            <person name="Davis J."/>
        </authorList>
    </citation>
    <scope>NUCLEOTIDE SEQUENCE</scope>
    <source>
        <strain evidence="10">G11</strain>
    </source>
</reference>
<evidence type="ECO:0000313" key="10">
    <source>
        <dbReference type="EMBL" id="KAG0149220.1"/>
    </source>
</evidence>
<proteinExistence type="inferred from homology"/>
<accession>A0A9P6NLF0</accession>
<dbReference type="EMBL" id="MU167229">
    <property type="protein sequence ID" value="KAG0149220.1"/>
    <property type="molecule type" value="Genomic_DNA"/>
</dbReference>
<dbReference type="GO" id="GO:0004382">
    <property type="term" value="F:GDP phosphatase activity"/>
    <property type="evidence" value="ECO:0007669"/>
    <property type="project" value="UniProtKB-EC"/>
</dbReference>
<dbReference type="EC" id="3.6.1.42" evidence="5"/>
<dbReference type="GO" id="GO:0006487">
    <property type="term" value="P:protein N-linked glycosylation"/>
    <property type="evidence" value="ECO:0007669"/>
    <property type="project" value="TreeGrafter"/>
</dbReference>
<dbReference type="Gene3D" id="3.30.420.150">
    <property type="entry name" value="Exopolyphosphatase. Domain 2"/>
    <property type="match status" value="1"/>
</dbReference>
<dbReference type="GO" id="GO:0017111">
    <property type="term" value="F:ribonucleoside triphosphate phosphatase activity"/>
    <property type="evidence" value="ECO:0007669"/>
    <property type="project" value="TreeGrafter"/>
</dbReference>
<gene>
    <name evidence="10" type="ORF">CROQUDRAFT_689289</name>
</gene>
<comment type="caution">
    <text evidence="10">The sequence shown here is derived from an EMBL/GenBank/DDBJ whole genome shotgun (WGS) entry which is preliminary data.</text>
</comment>
<evidence type="ECO:0000256" key="9">
    <source>
        <dbReference type="SAM" id="Phobius"/>
    </source>
</evidence>
<dbReference type="CDD" id="cd24040">
    <property type="entry name" value="ASKHA_NBD_GDA1"/>
    <property type="match status" value="1"/>
</dbReference>
<evidence type="ECO:0000313" key="11">
    <source>
        <dbReference type="Proteomes" id="UP000886653"/>
    </source>
</evidence>
<sequence>MSFLKRHTTYRKLLILILIITLLFFIIWHPNHQRYSATQKTSQSSILDNSLPTCMAPPDQPKYQFALMIDAGSTGSRIHVYRFTRCQDLATGTPSLPKLIDEKFIKIQPGLSAYSNSPKQAAQSLKVLLESAIEVVPINQRACTPIAVKATAGLRLLGEEQSGAIIKEVERWLRSDWPFSVAKGAVSIMDGAAEGVYAWVTINYLLRRIGPRTSHSNEQDNTTAAVLDLGGASTQIVFEPIDENLNDDKPALEPGEHVYALSFGGRDHNLYQHSHLGYGLMEARRSVHSLTSFNERWRSQHQKKIKKEIQIPSPCLVKDGRKKVELEPDQIIELIGTGAGFDACRRLIEVIMAKDAVCPLGPCAFGGVYQPRFVDNFKSGPIYALSYFYDRIQPLGLKSPFKLHDLRRLANSVCLGRQGKNWVVVEEFGGGKEAIAELEDRPEYCLDLTFMYSLLSFGYEIDDNREIVISKKIDGVELGWALGAAIAMIDGKIECRA</sequence>
<dbReference type="GO" id="GO:0005524">
    <property type="term" value="F:ATP binding"/>
    <property type="evidence" value="ECO:0007669"/>
    <property type="project" value="UniProtKB-KW"/>
</dbReference>
<dbReference type="PANTHER" id="PTHR11782">
    <property type="entry name" value="ADENOSINE/GUANOSINE DIPHOSPHATASE"/>
    <property type="match status" value="1"/>
</dbReference>
<comment type="subcellular location">
    <subcellularLocation>
        <location evidence="1">Golgi apparatus membrane</location>
        <topology evidence="1">Single-pass type II membrane protein</topology>
    </subcellularLocation>
</comment>
<evidence type="ECO:0000256" key="5">
    <source>
        <dbReference type="ARBA" id="ARBA00038903"/>
    </source>
</evidence>
<feature type="active site" description="Proton acceptor" evidence="6">
    <location>
        <position position="194"/>
    </location>
</feature>
<evidence type="ECO:0000256" key="1">
    <source>
        <dbReference type="ARBA" id="ARBA00004323"/>
    </source>
</evidence>
<keyword evidence="9" id="KW-0472">Membrane</keyword>
<protein>
    <recommendedName>
        <fullName evidence="5">guanosine-diphosphatase</fullName>
        <ecNumber evidence="5">3.6.1.42</ecNumber>
    </recommendedName>
</protein>
<dbReference type="GO" id="GO:0045134">
    <property type="term" value="F:UDP phosphatase activity"/>
    <property type="evidence" value="ECO:0007669"/>
    <property type="project" value="TreeGrafter"/>
</dbReference>
<dbReference type="AlphaFoldDB" id="A0A9P6NLF0"/>
<keyword evidence="7" id="KW-0547">Nucleotide-binding</keyword>
<dbReference type="Proteomes" id="UP000886653">
    <property type="component" value="Unassembled WGS sequence"/>
</dbReference>
<keyword evidence="9" id="KW-1133">Transmembrane helix</keyword>
<dbReference type="InterPro" id="IPR000407">
    <property type="entry name" value="GDA1_CD39_NTPase"/>
</dbReference>
<keyword evidence="11" id="KW-1185">Reference proteome</keyword>
<evidence type="ECO:0000256" key="8">
    <source>
        <dbReference type="RuleBase" id="RU003833"/>
    </source>
</evidence>
<evidence type="ECO:0000256" key="7">
    <source>
        <dbReference type="PIRSR" id="PIRSR600407-2"/>
    </source>
</evidence>
<organism evidence="10 11">
    <name type="scientific">Cronartium quercuum f. sp. fusiforme G11</name>
    <dbReference type="NCBI Taxonomy" id="708437"/>
    <lineage>
        <taxon>Eukaryota</taxon>
        <taxon>Fungi</taxon>
        <taxon>Dikarya</taxon>
        <taxon>Basidiomycota</taxon>
        <taxon>Pucciniomycotina</taxon>
        <taxon>Pucciniomycetes</taxon>
        <taxon>Pucciniales</taxon>
        <taxon>Coleosporiaceae</taxon>
        <taxon>Cronartium</taxon>
    </lineage>
</organism>
<evidence type="ECO:0000256" key="4">
    <source>
        <dbReference type="ARBA" id="ARBA00037742"/>
    </source>
</evidence>
<evidence type="ECO:0000256" key="3">
    <source>
        <dbReference type="ARBA" id="ARBA00022801"/>
    </source>
</evidence>
<dbReference type="Gene3D" id="3.30.420.40">
    <property type="match status" value="1"/>
</dbReference>
<comment type="similarity">
    <text evidence="2 8">Belongs to the GDA1/CD39 NTPase family.</text>
</comment>
<name>A0A9P6NLF0_9BASI</name>
<comment type="function">
    <text evidence="4">After transfer of sugars to endogenous macromolecular acceptors, the enzyme converts nucleoside diphosphates to nucleoside monophosphates which in turn exit the Golgi lumen in a coupled antiporter reaction, allowing entry of additional nucleotide sugar from the cytosol.</text>
</comment>
<keyword evidence="3 8" id="KW-0378">Hydrolase</keyword>
<dbReference type="GO" id="GO:0009134">
    <property type="term" value="P:nucleoside diphosphate catabolic process"/>
    <property type="evidence" value="ECO:0007669"/>
    <property type="project" value="TreeGrafter"/>
</dbReference>
<dbReference type="GO" id="GO:0000139">
    <property type="term" value="C:Golgi membrane"/>
    <property type="evidence" value="ECO:0007669"/>
    <property type="project" value="UniProtKB-SubCell"/>
</dbReference>
<evidence type="ECO:0000256" key="6">
    <source>
        <dbReference type="PIRSR" id="PIRSR600407-1"/>
    </source>
</evidence>
<evidence type="ECO:0000256" key="2">
    <source>
        <dbReference type="ARBA" id="ARBA00009283"/>
    </source>
</evidence>
<dbReference type="PANTHER" id="PTHR11782:SF83">
    <property type="entry name" value="GUANOSINE-DIPHOSPHATASE"/>
    <property type="match status" value="1"/>
</dbReference>
<keyword evidence="9" id="KW-0812">Transmembrane</keyword>
<feature type="transmembrane region" description="Helical" evidence="9">
    <location>
        <begin position="12"/>
        <end position="30"/>
    </location>
</feature>
<dbReference type="Pfam" id="PF01150">
    <property type="entry name" value="GDA1_CD39"/>
    <property type="match status" value="1"/>
</dbReference>
<dbReference type="PROSITE" id="PS01238">
    <property type="entry name" value="GDA1_CD39_NTPASE"/>
    <property type="match status" value="1"/>
</dbReference>
<feature type="binding site" evidence="7">
    <location>
        <begin position="231"/>
        <end position="235"/>
    </location>
    <ligand>
        <name>ATP</name>
        <dbReference type="ChEBI" id="CHEBI:30616"/>
    </ligand>
</feature>
<dbReference type="OrthoDB" id="6372431at2759"/>